<keyword evidence="2" id="KW-0328">Glycosyltransferase</keyword>
<dbReference type="RefSeq" id="WP_340526021.1">
    <property type="nucleotide sequence ID" value="NZ_FMSH01000246.1"/>
</dbReference>
<dbReference type="InterPro" id="IPR001173">
    <property type="entry name" value="Glyco_trans_2-like"/>
</dbReference>
<sequence length="351" mass="40192">MKGEPLISVVMPAYNAQQHLAEAMQSVLAQTYENFEVILIDDGSSDNTLEIARSFADPRIRIVENETNLGLVNTLNKALGFCKGDYIARMDADDICVPDRFRLQVEFLQQHADVGVVGGAIRFFDSIATPYTFQFPPSHDDIRVALMFYCPLAHPALMFRRSVYDERKLVYTNEFPHAEDYWLWSRFTQEVRSANLPDLLLHYRLHKKQVSTSESNHQYLASRKVRGWMFAQAGVELDTRDSELHESLILERYAATPEYLNDIAHWFAKLEAANAASGFWDGRALHDLLKERFRKVLTETGLQSYRRSAVVEAQPYLPPPSADLARTMRGSASALQRRCRNAIKRLLMWGN</sequence>
<reference evidence="5" key="1">
    <citation type="submission" date="2016-09" db="EMBL/GenBank/DDBJ databases">
        <authorList>
            <person name="Capua I."/>
            <person name="De Benedictis P."/>
            <person name="Joannis T."/>
            <person name="Lombin L.H."/>
            <person name="Cattoli G."/>
        </authorList>
    </citation>
    <scope>NUCLEOTIDE SEQUENCE</scope>
    <source>
        <strain evidence="5">B9</strain>
    </source>
</reference>
<organism evidence="5">
    <name type="scientific">Cupriavidus necator</name>
    <name type="common">Alcaligenes eutrophus</name>
    <name type="synonym">Ralstonia eutropha</name>
    <dbReference type="NCBI Taxonomy" id="106590"/>
    <lineage>
        <taxon>Bacteria</taxon>
        <taxon>Pseudomonadati</taxon>
        <taxon>Pseudomonadota</taxon>
        <taxon>Betaproteobacteria</taxon>
        <taxon>Burkholderiales</taxon>
        <taxon>Burkholderiaceae</taxon>
        <taxon>Cupriavidus</taxon>
    </lineage>
</organism>
<gene>
    <name evidence="5" type="ORF">CNECB9_320023</name>
</gene>
<dbReference type="Gene3D" id="3.90.550.10">
    <property type="entry name" value="Spore Coat Polysaccharide Biosynthesis Protein SpsA, Chain A"/>
    <property type="match status" value="1"/>
</dbReference>
<feature type="domain" description="Glycosyltransferase 2-like" evidence="4">
    <location>
        <begin position="8"/>
        <end position="151"/>
    </location>
</feature>
<name>A0A1K0IGL2_CUPNE</name>
<dbReference type="InterPro" id="IPR029044">
    <property type="entry name" value="Nucleotide-diphossugar_trans"/>
</dbReference>
<evidence type="ECO:0000256" key="2">
    <source>
        <dbReference type="ARBA" id="ARBA00022676"/>
    </source>
</evidence>
<dbReference type="PANTHER" id="PTHR43685">
    <property type="entry name" value="GLYCOSYLTRANSFERASE"/>
    <property type="match status" value="1"/>
</dbReference>
<dbReference type="GO" id="GO:0016757">
    <property type="term" value="F:glycosyltransferase activity"/>
    <property type="evidence" value="ECO:0007669"/>
    <property type="project" value="UniProtKB-KW"/>
</dbReference>
<dbReference type="InterPro" id="IPR050834">
    <property type="entry name" value="Glycosyltransf_2"/>
</dbReference>
<keyword evidence="3 5" id="KW-0808">Transferase</keyword>
<evidence type="ECO:0000256" key="3">
    <source>
        <dbReference type="ARBA" id="ARBA00022679"/>
    </source>
</evidence>
<evidence type="ECO:0000256" key="1">
    <source>
        <dbReference type="ARBA" id="ARBA00006739"/>
    </source>
</evidence>
<comment type="similarity">
    <text evidence="1">Belongs to the glycosyltransferase 2 family.</text>
</comment>
<proteinExistence type="inferred from homology"/>
<accession>A0A1K0IGL2</accession>
<dbReference type="EMBL" id="FMSH01000246">
    <property type="protein sequence ID" value="SCU76505.1"/>
    <property type="molecule type" value="Genomic_DNA"/>
</dbReference>
<dbReference type="SUPFAM" id="SSF53448">
    <property type="entry name" value="Nucleotide-diphospho-sugar transferases"/>
    <property type="match status" value="1"/>
</dbReference>
<protein>
    <submittedName>
        <fullName evidence="5">Glycosyl transferase group 2 family protein</fullName>
    </submittedName>
</protein>
<dbReference type="Pfam" id="PF00535">
    <property type="entry name" value="Glycos_transf_2"/>
    <property type="match status" value="1"/>
</dbReference>
<dbReference type="AlphaFoldDB" id="A0A1K0IGL2"/>
<evidence type="ECO:0000313" key="5">
    <source>
        <dbReference type="EMBL" id="SCU76505.1"/>
    </source>
</evidence>
<dbReference type="PANTHER" id="PTHR43685:SF5">
    <property type="entry name" value="GLYCOSYLTRANSFERASE EPSE-RELATED"/>
    <property type="match status" value="1"/>
</dbReference>
<evidence type="ECO:0000259" key="4">
    <source>
        <dbReference type="Pfam" id="PF00535"/>
    </source>
</evidence>